<organism evidence="2 3">
    <name type="scientific">Actinobacillus pleuropneumoniae</name>
    <name type="common">Haemophilus pleuropneumoniae</name>
    <dbReference type="NCBI Taxonomy" id="715"/>
    <lineage>
        <taxon>Bacteria</taxon>
        <taxon>Pseudomonadati</taxon>
        <taxon>Pseudomonadota</taxon>
        <taxon>Gammaproteobacteria</taxon>
        <taxon>Pasteurellales</taxon>
        <taxon>Pasteurellaceae</taxon>
        <taxon>Actinobacillus</taxon>
    </lineage>
</organism>
<feature type="compositionally biased region" description="Polar residues" evidence="1">
    <location>
        <begin position="59"/>
        <end position="84"/>
    </location>
</feature>
<accession>A0A9Q4H8J3</accession>
<dbReference type="Proteomes" id="UP001077788">
    <property type="component" value="Unassembled WGS sequence"/>
</dbReference>
<proteinExistence type="predicted"/>
<reference evidence="2" key="1">
    <citation type="journal article" date="2021" name="Vet Sci">
        <title>O-Serogroups and Pathovirotypes of Escherichia coli Isolated from Post-Weaning Piglets Showing Diarrhoea and/or Oedema in South Korea.</title>
        <authorList>
            <person name="Byun J.W."/>
            <person name="Moon B.Y."/>
            <person name="Do K.H."/>
            <person name="Lee K."/>
            <person name="Lee H.Y."/>
            <person name="Kim W.I."/>
            <person name="So B."/>
            <person name="Lee W.K."/>
        </authorList>
    </citation>
    <scope>NUCLEOTIDE SEQUENCE</scope>
    <source>
        <strain evidence="2">84/14</strain>
    </source>
</reference>
<sequence>NVAVSIEANLIAKRNRARTERRTTSKEEPSALHQKLDAIINGMHRLGDRVESVERKSSWDGQQANTVRNLNFRKNQNPNAGRSS</sequence>
<gene>
    <name evidence="2" type="ORF">OYG11_11405</name>
</gene>
<evidence type="ECO:0000256" key="1">
    <source>
        <dbReference type="SAM" id="MobiDB-lite"/>
    </source>
</evidence>
<feature type="non-terminal residue" evidence="2">
    <location>
        <position position="1"/>
    </location>
</feature>
<protein>
    <submittedName>
        <fullName evidence="2">Uncharacterized protein</fullName>
    </submittedName>
</protein>
<reference evidence="2" key="2">
    <citation type="submission" date="2022-12" db="EMBL/GenBank/DDBJ databases">
        <authorList>
            <person name="Kardos G."/>
            <person name="Sarkozi R."/>
            <person name="Laczko L."/>
            <person name="Marton S."/>
            <person name="Makrai L."/>
            <person name="Banyai K."/>
            <person name="Fodor L."/>
        </authorList>
    </citation>
    <scope>NUCLEOTIDE SEQUENCE</scope>
    <source>
        <strain evidence="2">84/14</strain>
    </source>
</reference>
<dbReference type="RefSeq" id="WP_267991913.1">
    <property type="nucleotide sequence ID" value="NZ_JAPQFC010000274.1"/>
</dbReference>
<evidence type="ECO:0000313" key="2">
    <source>
        <dbReference type="EMBL" id="MCY6524808.1"/>
    </source>
</evidence>
<feature type="non-terminal residue" evidence="2">
    <location>
        <position position="84"/>
    </location>
</feature>
<comment type="caution">
    <text evidence="2">The sequence shown here is derived from an EMBL/GenBank/DDBJ whole genome shotgun (WGS) entry which is preliminary data.</text>
</comment>
<evidence type="ECO:0000313" key="3">
    <source>
        <dbReference type="Proteomes" id="UP001077788"/>
    </source>
</evidence>
<dbReference type="AlphaFoldDB" id="A0A9Q4H8J3"/>
<dbReference type="EMBL" id="JAPQFC010000274">
    <property type="protein sequence ID" value="MCY6524808.1"/>
    <property type="molecule type" value="Genomic_DNA"/>
</dbReference>
<feature type="region of interest" description="Disordered" evidence="1">
    <location>
        <begin position="51"/>
        <end position="84"/>
    </location>
</feature>
<name>A0A9Q4H8J3_ACTPL</name>